<dbReference type="EMBL" id="VXIV02003269">
    <property type="protein sequence ID" value="KAF6018916.1"/>
    <property type="molecule type" value="Genomic_DNA"/>
</dbReference>
<evidence type="ECO:0000256" key="1">
    <source>
        <dbReference type="ARBA" id="ARBA00010599"/>
    </source>
</evidence>
<keyword evidence="4 11" id="KW-1133">Transmembrane helix</keyword>
<evidence type="ECO:0000313" key="13">
    <source>
        <dbReference type="Proteomes" id="UP000593567"/>
    </source>
</evidence>
<sequence>MTNWLPDENKKREDAWGYAQWKPAMYTALERKNADLSHATSYPNLPEDKHDTLNNIVPNRTLFRSYFGGQFDQVSMNATNVSFGVSKDKFYNHTNYHIWTMAVGMGPPPEDGVSTTVILVISVGLGIPLVLMIFSSVFVCVKAIKKRRAMSESEYTAINT</sequence>
<dbReference type="GO" id="GO:0005765">
    <property type="term" value="C:lysosomal membrane"/>
    <property type="evidence" value="ECO:0007669"/>
    <property type="project" value="UniProtKB-SubCell"/>
</dbReference>
<keyword evidence="3" id="KW-0732">Signal</keyword>
<keyword evidence="6" id="KW-0325">Glycoprotein</keyword>
<dbReference type="OrthoDB" id="6264340at2759"/>
<reference evidence="12" key="1">
    <citation type="submission" date="2020-06" db="EMBL/GenBank/DDBJ databases">
        <title>Draft genome of Bugula neritina, a colonial animal packing powerful symbionts and potential medicines.</title>
        <authorList>
            <person name="Rayko M."/>
        </authorList>
    </citation>
    <scope>NUCLEOTIDE SEQUENCE [LARGE SCALE GENOMIC DNA]</scope>
    <source>
        <strain evidence="12">Kwan_BN1</strain>
    </source>
</reference>
<comment type="subunit">
    <text evidence="10">Interacts (via lumenal domain) with lysosomal protein MFSD1; the interaction starts while both proteins are still in the endoplasmic reticulum and is required for stabilization of MFSD1 in lysosomes but has no direct effect on its targeting to lysosomes or transporter activity.</text>
</comment>
<protein>
    <submittedName>
        <fullName evidence="12">Uncharacterized protein</fullName>
    </submittedName>
</protein>
<evidence type="ECO:0000256" key="5">
    <source>
        <dbReference type="ARBA" id="ARBA00023136"/>
    </source>
</evidence>
<feature type="transmembrane region" description="Helical" evidence="11">
    <location>
        <begin position="117"/>
        <end position="141"/>
    </location>
</feature>
<comment type="similarity">
    <text evidence="1">Belongs to the GLMP family.</text>
</comment>
<keyword evidence="5 11" id="KW-0472">Membrane</keyword>
<evidence type="ECO:0000256" key="8">
    <source>
        <dbReference type="ARBA" id="ARBA00024176"/>
    </source>
</evidence>
<evidence type="ECO:0000256" key="2">
    <source>
        <dbReference type="ARBA" id="ARBA00022692"/>
    </source>
</evidence>
<evidence type="ECO:0000256" key="10">
    <source>
        <dbReference type="ARBA" id="ARBA00044960"/>
    </source>
</evidence>
<dbReference type="PANTHER" id="PTHR31981:SF1">
    <property type="entry name" value="GLYCOSYLATED LYSOSOMAL MEMBRANE PROTEIN"/>
    <property type="match status" value="1"/>
</dbReference>
<dbReference type="PANTHER" id="PTHR31981">
    <property type="entry name" value="GLYCOSYLATED LYSOSOMAL MEMBRANE PROTEIN"/>
    <property type="match status" value="1"/>
</dbReference>
<organism evidence="12 13">
    <name type="scientific">Bugula neritina</name>
    <name type="common">Brown bryozoan</name>
    <name type="synonym">Sertularia neritina</name>
    <dbReference type="NCBI Taxonomy" id="10212"/>
    <lineage>
        <taxon>Eukaryota</taxon>
        <taxon>Metazoa</taxon>
        <taxon>Spiralia</taxon>
        <taxon>Lophotrochozoa</taxon>
        <taxon>Bryozoa</taxon>
        <taxon>Gymnolaemata</taxon>
        <taxon>Cheilostomatida</taxon>
        <taxon>Flustrina</taxon>
        <taxon>Buguloidea</taxon>
        <taxon>Bugulidae</taxon>
        <taxon>Bugula</taxon>
    </lineage>
</organism>
<evidence type="ECO:0000256" key="7">
    <source>
        <dbReference type="ARBA" id="ARBA00023228"/>
    </source>
</evidence>
<dbReference type="InterPro" id="IPR029382">
    <property type="entry name" value="NCU-G1"/>
</dbReference>
<evidence type="ECO:0000256" key="11">
    <source>
        <dbReference type="SAM" id="Phobius"/>
    </source>
</evidence>
<evidence type="ECO:0000256" key="6">
    <source>
        <dbReference type="ARBA" id="ARBA00023180"/>
    </source>
</evidence>
<comment type="caution">
    <text evidence="12">The sequence shown here is derived from an EMBL/GenBank/DDBJ whole genome shotgun (WGS) entry which is preliminary data.</text>
</comment>
<keyword evidence="7" id="KW-0458">Lysosome</keyword>
<evidence type="ECO:0000256" key="4">
    <source>
        <dbReference type="ARBA" id="ARBA00022989"/>
    </source>
</evidence>
<proteinExistence type="inferred from homology"/>
<comment type="function">
    <text evidence="8">Required to protect lysosomal transporter MFSD1 from lysosomal proteolysis and for MFSD1 lysosomal localization.</text>
</comment>
<evidence type="ECO:0000256" key="3">
    <source>
        <dbReference type="ARBA" id="ARBA00022729"/>
    </source>
</evidence>
<comment type="subcellular location">
    <subcellularLocation>
        <location evidence="9">Lysosome membrane</location>
        <topology evidence="9">Single-pass type I membrane protein</topology>
        <orientation evidence="9">Lumenal side</orientation>
    </subcellularLocation>
</comment>
<keyword evidence="2 11" id="KW-0812">Transmembrane</keyword>
<name>A0A7J7IZE5_BUGNE</name>
<evidence type="ECO:0000313" key="12">
    <source>
        <dbReference type="EMBL" id="KAF6018916.1"/>
    </source>
</evidence>
<dbReference type="AlphaFoldDB" id="A0A7J7IZE5"/>
<gene>
    <name evidence="12" type="ORF">EB796_022801</name>
</gene>
<accession>A0A7J7IZE5</accession>
<dbReference type="Pfam" id="PF15065">
    <property type="entry name" value="NCU-G1"/>
    <property type="match status" value="1"/>
</dbReference>
<dbReference type="Proteomes" id="UP000593567">
    <property type="component" value="Unassembled WGS sequence"/>
</dbReference>
<keyword evidence="13" id="KW-1185">Reference proteome</keyword>
<evidence type="ECO:0000256" key="9">
    <source>
        <dbReference type="ARBA" id="ARBA00024189"/>
    </source>
</evidence>